<reference evidence="2" key="1">
    <citation type="submission" date="2016-10" db="EMBL/GenBank/DDBJ databases">
        <title>Sequence of Gallionella enrichment culture.</title>
        <authorList>
            <person name="Poehlein A."/>
            <person name="Muehling M."/>
            <person name="Daniel R."/>
        </authorList>
    </citation>
    <scope>NUCLEOTIDE SEQUENCE</scope>
</reference>
<accession>A0A1J5Q293</accession>
<gene>
    <name evidence="2" type="ORF">GALL_484050</name>
</gene>
<feature type="region of interest" description="Disordered" evidence="1">
    <location>
        <begin position="1"/>
        <end position="33"/>
    </location>
</feature>
<feature type="compositionally biased region" description="Basic and acidic residues" evidence="1">
    <location>
        <begin position="1"/>
        <end position="18"/>
    </location>
</feature>
<evidence type="ECO:0000256" key="1">
    <source>
        <dbReference type="SAM" id="MobiDB-lite"/>
    </source>
</evidence>
<dbReference type="AlphaFoldDB" id="A0A1J5Q293"/>
<evidence type="ECO:0000313" key="2">
    <source>
        <dbReference type="EMBL" id="OIQ69989.1"/>
    </source>
</evidence>
<feature type="region of interest" description="Disordered" evidence="1">
    <location>
        <begin position="60"/>
        <end position="131"/>
    </location>
</feature>
<protein>
    <submittedName>
        <fullName evidence="2">Uncharacterized protein</fullName>
    </submittedName>
</protein>
<feature type="compositionally biased region" description="Basic and acidic residues" evidence="1">
    <location>
        <begin position="101"/>
        <end position="117"/>
    </location>
</feature>
<sequence length="131" mass="14326">MEKLADDAAHETNGQEHRHDRHGGGKHCQTDLTGAVHGSVKRVFAHLHVAHNVFAHHNGIVNEQADTQAQGHHGDHVDGETQQVHEKEGADQGNRQGQAGDDGRAPGIEKQKHDQHGQQRPFEQGFAHVGH</sequence>
<comment type="caution">
    <text evidence="2">The sequence shown here is derived from an EMBL/GenBank/DDBJ whole genome shotgun (WGS) entry which is preliminary data.</text>
</comment>
<feature type="compositionally biased region" description="Basic and acidic residues" evidence="1">
    <location>
        <begin position="72"/>
        <end position="90"/>
    </location>
</feature>
<proteinExistence type="predicted"/>
<name>A0A1J5Q293_9ZZZZ</name>
<dbReference type="EMBL" id="MLJW01004425">
    <property type="protein sequence ID" value="OIQ69989.1"/>
    <property type="molecule type" value="Genomic_DNA"/>
</dbReference>
<organism evidence="2">
    <name type="scientific">mine drainage metagenome</name>
    <dbReference type="NCBI Taxonomy" id="410659"/>
    <lineage>
        <taxon>unclassified sequences</taxon>
        <taxon>metagenomes</taxon>
        <taxon>ecological metagenomes</taxon>
    </lineage>
</organism>